<name>X1KD43_9ZZZZ</name>
<feature type="non-terminal residue" evidence="2">
    <location>
        <position position="35"/>
    </location>
</feature>
<proteinExistence type="predicted"/>
<accession>X1KD43</accession>
<dbReference type="EMBL" id="BARU01039333">
    <property type="protein sequence ID" value="GAH79963.1"/>
    <property type="molecule type" value="Genomic_DNA"/>
</dbReference>
<dbReference type="AlphaFoldDB" id="X1KD43"/>
<reference evidence="2" key="1">
    <citation type="journal article" date="2014" name="Front. Microbiol.">
        <title>High frequency of phylogenetically diverse reductive dehalogenase-homologous genes in deep subseafloor sedimentary metagenomes.</title>
        <authorList>
            <person name="Kawai M."/>
            <person name="Futagami T."/>
            <person name="Toyoda A."/>
            <person name="Takaki Y."/>
            <person name="Nishi S."/>
            <person name="Hori S."/>
            <person name="Arai W."/>
            <person name="Tsubouchi T."/>
            <person name="Morono Y."/>
            <person name="Uchiyama I."/>
            <person name="Ito T."/>
            <person name="Fujiyama A."/>
            <person name="Inagaki F."/>
            <person name="Takami H."/>
        </authorList>
    </citation>
    <scope>NUCLEOTIDE SEQUENCE</scope>
    <source>
        <strain evidence="2">Expedition CK06-06</strain>
    </source>
</reference>
<organism evidence="2">
    <name type="scientific">marine sediment metagenome</name>
    <dbReference type="NCBI Taxonomy" id="412755"/>
    <lineage>
        <taxon>unclassified sequences</taxon>
        <taxon>metagenomes</taxon>
        <taxon>ecological metagenomes</taxon>
    </lineage>
</organism>
<protein>
    <submittedName>
        <fullName evidence="2">Uncharacterized protein</fullName>
    </submittedName>
</protein>
<evidence type="ECO:0000313" key="2">
    <source>
        <dbReference type="EMBL" id="GAH79963.1"/>
    </source>
</evidence>
<comment type="caution">
    <text evidence="2">The sequence shown here is derived from an EMBL/GenBank/DDBJ whole genome shotgun (WGS) entry which is preliminary data.</text>
</comment>
<sequence length="35" mass="4126">MKLNSFKKTDKNSNQQDTKPFLRWAGGKNRIVNFL</sequence>
<evidence type="ECO:0000256" key="1">
    <source>
        <dbReference type="SAM" id="MobiDB-lite"/>
    </source>
</evidence>
<gene>
    <name evidence="2" type="ORF">S03H2_60982</name>
</gene>
<feature type="region of interest" description="Disordered" evidence="1">
    <location>
        <begin position="1"/>
        <end position="20"/>
    </location>
</feature>